<proteinExistence type="predicted"/>
<reference evidence="2" key="1">
    <citation type="journal article" date="2014" name="Genome Announc.">
        <title>Draft Genome Sequence of Marine Flavobacterium Jejuia pallidilutea Strain 11shimoA1 and Pigmentation Mutants.</title>
        <authorList>
            <person name="Takatani N."/>
            <person name="Nakanishi M."/>
            <person name="Meirelles P."/>
            <person name="Mino S."/>
            <person name="Suda W."/>
            <person name="Oshima K."/>
            <person name="Hattori M."/>
            <person name="Ohkuma M."/>
            <person name="Hosokawa M."/>
            <person name="Miyashita K."/>
            <person name="Thompson F.L."/>
            <person name="Niwa A."/>
            <person name="Sawabe T."/>
            <person name="Sawabe T."/>
        </authorList>
    </citation>
    <scope>NUCLEOTIDE SEQUENCE [LARGE SCALE GENOMIC DNA]</scope>
    <source>
        <strain evidence="2">JCM 19538</strain>
    </source>
</reference>
<dbReference type="AlphaFoldDB" id="A0A098LV46"/>
<comment type="caution">
    <text evidence="1">The sequence shown here is derived from an EMBL/GenBank/DDBJ whole genome shotgun (WGS) entry which is preliminary data.</text>
</comment>
<sequence>MAITASLINVKSVFTFSHSIVTSAITPIMPIHEDTIDMSKAKMIKITGYLPK</sequence>
<gene>
    <name evidence="1" type="ORF">JCM19538_731</name>
</gene>
<organism evidence="1 2">
    <name type="scientific">Jejuia pallidilutea</name>
    <dbReference type="NCBI Taxonomy" id="504487"/>
    <lineage>
        <taxon>Bacteria</taxon>
        <taxon>Pseudomonadati</taxon>
        <taxon>Bacteroidota</taxon>
        <taxon>Flavobacteriia</taxon>
        <taxon>Flavobacteriales</taxon>
        <taxon>Flavobacteriaceae</taxon>
        <taxon>Jejuia</taxon>
    </lineage>
</organism>
<evidence type="ECO:0000313" key="1">
    <source>
        <dbReference type="EMBL" id="GAL90264.1"/>
    </source>
</evidence>
<name>A0A098LV46_9FLAO</name>
<dbReference type="Proteomes" id="UP000030184">
    <property type="component" value="Unassembled WGS sequence"/>
</dbReference>
<evidence type="ECO:0000313" key="2">
    <source>
        <dbReference type="Proteomes" id="UP000030184"/>
    </source>
</evidence>
<protein>
    <submittedName>
        <fullName evidence="1">Uncharacterized protein</fullName>
    </submittedName>
</protein>
<accession>A0A098LV46</accession>
<dbReference type="EMBL" id="BBNY01000070">
    <property type="protein sequence ID" value="GAL90264.1"/>
    <property type="molecule type" value="Genomic_DNA"/>
</dbReference>
<keyword evidence="2" id="KW-1185">Reference proteome</keyword>